<dbReference type="GO" id="GO:0005524">
    <property type="term" value="F:ATP binding"/>
    <property type="evidence" value="ECO:0007669"/>
    <property type="project" value="UniProtKB-KW"/>
</dbReference>
<evidence type="ECO:0000256" key="1">
    <source>
        <dbReference type="ARBA" id="ARBA00000085"/>
    </source>
</evidence>
<evidence type="ECO:0000256" key="10">
    <source>
        <dbReference type="ARBA" id="ARBA00022741"/>
    </source>
</evidence>
<gene>
    <name evidence="19" type="ORF">ACPOL_6717</name>
</gene>
<dbReference type="PRINTS" id="PR00344">
    <property type="entry name" value="BCTRLSENSOR"/>
</dbReference>
<reference evidence="19 20" key="1">
    <citation type="journal article" date="2018" name="Front. Microbiol.">
        <title>Hydrolytic Capabilities as a Key to Environmental Success: Chitinolytic and Cellulolytic Acidobacteria From Acidic Sub-arctic Soils and Boreal Peatlands.</title>
        <authorList>
            <person name="Belova S.E."/>
            <person name="Ravin N.V."/>
            <person name="Pankratov T.A."/>
            <person name="Rakitin A.L."/>
            <person name="Ivanova A.A."/>
            <person name="Beletsky A.V."/>
            <person name="Mardanov A.V."/>
            <person name="Sinninghe Damste J.S."/>
            <person name="Dedysh S.N."/>
        </authorList>
    </citation>
    <scope>NUCLEOTIDE SEQUENCE [LARGE SCALE GENOMIC DNA]</scope>
    <source>
        <strain evidence="19 20">SBC82</strain>
    </source>
</reference>
<sequence>MWRTLAFRLTAGYALAGLFLVTFAIVSLYLVLVGELEKSTDLFLADKVHVLRTMLRERPDDQDALREEIELESAARQYEHFYIRLIDDRNTPVLMTPGMADQLDLAQLAKRTQLHPGRTVRMRGRDGHDFRVTGVSAPVGASATQSDTVQIAIDVSQKQELLARYRFWFWVILLATFVIFPLVGYQIARHGIRPVEEMATTARHISSTNLRERILPEGYPFELASLAGTFNQMLDRLEESFKRISRFSADIAHDLRTPVNNIRGEAEVALVRARSADEYRDVIESCLEEAVRLSDLIGDLLFLGRAESPLTDLRRELVDVGELLGRVLEYYEASAADGEVSLTKAVAGERVVAELDRALMQRAVGNLVSNALAHTPPGGAVVLGTSVEASMIHIFVSDTGAGIPAEALPRVFDRFFRVDSSRSQGLGGTGLGLAIVQSIAVLHGGKAEISSLPGQGTRVTLHIPIDCAAATKCDADMQLASSPK</sequence>
<comment type="catalytic activity">
    <reaction evidence="1">
        <text>ATP + protein L-histidine = ADP + protein N-phospho-L-histidine.</text>
        <dbReference type="EC" id="2.7.13.3"/>
    </reaction>
</comment>
<dbReference type="InterPro" id="IPR036097">
    <property type="entry name" value="HisK_dim/P_sf"/>
</dbReference>
<dbReference type="CDD" id="cd00082">
    <property type="entry name" value="HisKA"/>
    <property type="match status" value="1"/>
</dbReference>
<keyword evidence="5" id="KW-1003">Cell membrane</keyword>
<evidence type="ECO:0000256" key="7">
    <source>
        <dbReference type="ARBA" id="ARBA00022553"/>
    </source>
</evidence>
<keyword evidence="7" id="KW-0597">Phosphoprotein</keyword>
<dbReference type="PANTHER" id="PTHR45436:SF15">
    <property type="entry name" value="SENSOR HISTIDINE KINASE CUSS"/>
    <property type="match status" value="1"/>
</dbReference>
<dbReference type="SUPFAM" id="SSF55874">
    <property type="entry name" value="ATPase domain of HSP90 chaperone/DNA topoisomerase II/histidine kinase"/>
    <property type="match status" value="1"/>
</dbReference>
<name>A0A2Z5GA75_9BACT</name>
<evidence type="ECO:0000256" key="12">
    <source>
        <dbReference type="ARBA" id="ARBA00022840"/>
    </source>
</evidence>
<accession>A0A2Z5GA75</accession>
<dbReference type="NCBIfam" id="TIGR01386">
    <property type="entry name" value="cztS_silS_copS"/>
    <property type="match status" value="1"/>
</dbReference>
<comment type="subcellular location">
    <subcellularLocation>
        <location evidence="3">Cell inner membrane</location>
    </subcellularLocation>
    <subcellularLocation>
        <location evidence="2">Membrane</location>
        <topology evidence="2">Multi-pass membrane protein</topology>
    </subcellularLocation>
</comment>
<dbReference type="InterPro" id="IPR050428">
    <property type="entry name" value="TCS_sensor_his_kinase"/>
</dbReference>
<evidence type="ECO:0000313" key="19">
    <source>
        <dbReference type="EMBL" id="AXC15929.1"/>
    </source>
</evidence>
<dbReference type="SMART" id="SM00304">
    <property type="entry name" value="HAMP"/>
    <property type="match status" value="1"/>
</dbReference>
<evidence type="ECO:0000256" key="14">
    <source>
        <dbReference type="ARBA" id="ARBA00023012"/>
    </source>
</evidence>
<dbReference type="InterPro" id="IPR003594">
    <property type="entry name" value="HATPase_dom"/>
</dbReference>
<dbReference type="EMBL" id="CP030840">
    <property type="protein sequence ID" value="AXC15929.1"/>
    <property type="molecule type" value="Genomic_DNA"/>
</dbReference>
<keyword evidence="20" id="KW-1185">Reference proteome</keyword>
<keyword evidence="15 16" id="KW-0472">Membrane</keyword>
<evidence type="ECO:0000256" key="4">
    <source>
        <dbReference type="ARBA" id="ARBA00012438"/>
    </source>
</evidence>
<dbReference type="CDD" id="cd06225">
    <property type="entry name" value="HAMP"/>
    <property type="match status" value="1"/>
</dbReference>
<dbReference type="InterPro" id="IPR005467">
    <property type="entry name" value="His_kinase_dom"/>
</dbReference>
<evidence type="ECO:0000259" key="18">
    <source>
        <dbReference type="PROSITE" id="PS50885"/>
    </source>
</evidence>
<organism evidence="19 20">
    <name type="scientific">Acidisarcina polymorpha</name>
    <dbReference type="NCBI Taxonomy" id="2211140"/>
    <lineage>
        <taxon>Bacteria</taxon>
        <taxon>Pseudomonadati</taxon>
        <taxon>Acidobacteriota</taxon>
        <taxon>Terriglobia</taxon>
        <taxon>Terriglobales</taxon>
        <taxon>Acidobacteriaceae</taxon>
        <taxon>Acidisarcina</taxon>
    </lineage>
</organism>
<feature type="domain" description="HAMP" evidence="18">
    <location>
        <begin position="189"/>
        <end position="242"/>
    </location>
</feature>
<feature type="domain" description="Histidine kinase" evidence="17">
    <location>
        <begin position="250"/>
        <end position="467"/>
    </location>
</feature>
<dbReference type="GO" id="GO:0000155">
    <property type="term" value="F:phosphorelay sensor kinase activity"/>
    <property type="evidence" value="ECO:0007669"/>
    <property type="project" value="InterPro"/>
</dbReference>
<evidence type="ECO:0000313" key="20">
    <source>
        <dbReference type="Proteomes" id="UP000253606"/>
    </source>
</evidence>
<dbReference type="PROSITE" id="PS50109">
    <property type="entry name" value="HIS_KIN"/>
    <property type="match status" value="1"/>
</dbReference>
<dbReference type="KEGG" id="abas:ACPOL_6717"/>
<dbReference type="InterPro" id="IPR003661">
    <property type="entry name" value="HisK_dim/P_dom"/>
</dbReference>
<dbReference type="SUPFAM" id="SSF47384">
    <property type="entry name" value="Homodimeric domain of signal transducing histidine kinase"/>
    <property type="match status" value="1"/>
</dbReference>
<dbReference type="PANTHER" id="PTHR45436">
    <property type="entry name" value="SENSOR HISTIDINE KINASE YKOH"/>
    <property type="match status" value="1"/>
</dbReference>
<feature type="transmembrane region" description="Helical" evidence="16">
    <location>
        <begin position="167"/>
        <end position="188"/>
    </location>
</feature>
<dbReference type="CDD" id="cd00075">
    <property type="entry name" value="HATPase"/>
    <property type="match status" value="1"/>
</dbReference>
<keyword evidence="14" id="KW-0902">Two-component regulatory system</keyword>
<keyword evidence="8" id="KW-0808">Transferase</keyword>
<keyword evidence="13 16" id="KW-1133">Transmembrane helix</keyword>
<evidence type="ECO:0000256" key="8">
    <source>
        <dbReference type="ARBA" id="ARBA00022679"/>
    </source>
</evidence>
<keyword evidence="11 19" id="KW-0418">Kinase</keyword>
<proteinExistence type="predicted"/>
<dbReference type="Pfam" id="PF00672">
    <property type="entry name" value="HAMP"/>
    <property type="match status" value="1"/>
</dbReference>
<keyword evidence="10" id="KW-0547">Nucleotide-binding</keyword>
<dbReference type="GO" id="GO:0005886">
    <property type="term" value="C:plasma membrane"/>
    <property type="evidence" value="ECO:0007669"/>
    <property type="project" value="UniProtKB-SubCell"/>
</dbReference>
<dbReference type="FunFam" id="3.30.565.10:FF:000006">
    <property type="entry name" value="Sensor histidine kinase WalK"/>
    <property type="match status" value="1"/>
</dbReference>
<evidence type="ECO:0000256" key="5">
    <source>
        <dbReference type="ARBA" id="ARBA00022475"/>
    </source>
</evidence>
<dbReference type="Gene3D" id="6.10.340.10">
    <property type="match status" value="1"/>
</dbReference>
<dbReference type="Gene3D" id="1.10.287.130">
    <property type="match status" value="1"/>
</dbReference>
<dbReference type="Proteomes" id="UP000253606">
    <property type="component" value="Chromosome"/>
</dbReference>
<keyword evidence="12" id="KW-0067">ATP-binding</keyword>
<evidence type="ECO:0000256" key="13">
    <source>
        <dbReference type="ARBA" id="ARBA00022989"/>
    </source>
</evidence>
<evidence type="ECO:0000256" key="2">
    <source>
        <dbReference type="ARBA" id="ARBA00004141"/>
    </source>
</evidence>
<dbReference type="Pfam" id="PF02518">
    <property type="entry name" value="HATPase_c"/>
    <property type="match status" value="1"/>
</dbReference>
<evidence type="ECO:0000256" key="9">
    <source>
        <dbReference type="ARBA" id="ARBA00022692"/>
    </source>
</evidence>
<evidence type="ECO:0000256" key="11">
    <source>
        <dbReference type="ARBA" id="ARBA00022777"/>
    </source>
</evidence>
<dbReference type="SMART" id="SM00387">
    <property type="entry name" value="HATPase_c"/>
    <property type="match status" value="1"/>
</dbReference>
<evidence type="ECO:0000256" key="3">
    <source>
        <dbReference type="ARBA" id="ARBA00004533"/>
    </source>
</evidence>
<dbReference type="InterPro" id="IPR006290">
    <property type="entry name" value="CztS_silS_copS"/>
</dbReference>
<dbReference type="InterPro" id="IPR036890">
    <property type="entry name" value="HATPase_C_sf"/>
</dbReference>
<dbReference type="SUPFAM" id="SSF158472">
    <property type="entry name" value="HAMP domain-like"/>
    <property type="match status" value="1"/>
</dbReference>
<dbReference type="PROSITE" id="PS50885">
    <property type="entry name" value="HAMP"/>
    <property type="match status" value="1"/>
</dbReference>
<evidence type="ECO:0000256" key="16">
    <source>
        <dbReference type="SAM" id="Phobius"/>
    </source>
</evidence>
<keyword evidence="6" id="KW-0997">Cell inner membrane</keyword>
<dbReference type="Pfam" id="PF00512">
    <property type="entry name" value="HisKA"/>
    <property type="match status" value="1"/>
</dbReference>
<protein>
    <recommendedName>
        <fullName evidence="4">histidine kinase</fullName>
        <ecNumber evidence="4">2.7.13.3</ecNumber>
    </recommendedName>
</protein>
<evidence type="ECO:0000256" key="6">
    <source>
        <dbReference type="ARBA" id="ARBA00022519"/>
    </source>
</evidence>
<keyword evidence="9 16" id="KW-0812">Transmembrane</keyword>
<dbReference type="InterPro" id="IPR003660">
    <property type="entry name" value="HAMP_dom"/>
</dbReference>
<dbReference type="InterPro" id="IPR004358">
    <property type="entry name" value="Sig_transdc_His_kin-like_C"/>
</dbReference>
<dbReference type="Gene3D" id="3.30.565.10">
    <property type="entry name" value="Histidine kinase-like ATPase, C-terminal domain"/>
    <property type="match status" value="1"/>
</dbReference>
<dbReference type="AlphaFoldDB" id="A0A2Z5GA75"/>
<evidence type="ECO:0000259" key="17">
    <source>
        <dbReference type="PROSITE" id="PS50109"/>
    </source>
</evidence>
<evidence type="ECO:0000256" key="15">
    <source>
        <dbReference type="ARBA" id="ARBA00023136"/>
    </source>
</evidence>
<feature type="transmembrane region" description="Helical" evidence="16">
    <location>
        <begin position="12"/>
        <end position="32"/>
    </location>
</feature>
<dbReference type="SMART" id="SM00388">
    <property type="entry name" value="HisKA"/>
    <property type="match status" value="1"/>
</dbReference>
<dbReference type="EC" id="2.7.13.3" evidence="4"/>